<evidence type="ECO:0000313" key="1">
    <source>
        <dbReference type="EMBL" id="KIJ96417.1"/>
    </source>
</evidence>
<proteinExistence type="predicted"/>
<dbReference type="Proteomes" id="UP000054477">
    <property type="component" value="Unassembled WGS sequence"/>
</dbReference>
<reference evidence="1 2" key="1">
    <citation type="submission" date="2014-04" db="EMBL/GenBank/DDBJ databases">
        <authorList>
            <consortium name="DOE Joint Genome Institute"/>
            <person name="Kuo A."/>
            <person name="Kohler A."/>
            <person name="Nagy L.G."/>
            <person name="Floudas D."/>
            <person name="Copeland A."/>
            <person name="Barry K.W."/>
            <person name="Cichocki N."/>
            <person name="Veneault-Fourrey C."/>
            <person name="LaButti K."/>
            <person name="Lindquist E.A."/>
            <person name="Lipzen A."/>
            <person name="Lundell T."/>
            <person name="Morin E."/>
            <person name="Murat C."/>
            <person name="Sun H."/>
            <person name="Tunlid A."/>
            <person name="Henrissat B."/>
            <person name="Grigoriev I.V."/>
            <person name="Hibbett D.S."/>
            <person name="Martin F."/>
            <person name="Nordberg H.P."/>
            <person name="Cantor M.N."/>
            <person name="Hua S.X."/>
        </authorList>
    </citation>
    <scope>NUCLEOTIDE SEQUENCE [LARGE SCALE GENOMIC DNA]</scope>
    <source>
        <strain evidence="1 2">LaAM-08-1</strain>
    </source>
</reference>
<keyword evidence="2" id="KW-1185">Reference proteome</keyword>
<gene>
    <name evidence="1" type="ORF">K443DRAFT_134155</name>
</gene>
<name>A0A0C9XJP7_9AGAR</name>
<protein>
    <submittedName>
        <fullName evidence="1">Uncharacterized protein</fullName>
    </submittedName>
</protein>
<organism evidence="1 2">
    <name type="scientific">Laccaria amethystina LaAM-08-1</name>
    <dbReference type="NCBI Taxonomy" id="1095629"/>
    <lineage>
        <taxon>Eukaryota</taxon>
        <taxon>Fungi</taxon>
        <taxon>Dikarya</taxon>
        <taxon>Basidiomycota</taxon>
        <taxon>Agaricomycotina</taxon>
        <taxon>Agaricomycetes</taxon>
        <taxon>Agaricomycetidae</taxon>
        <taxon>Agaricales</taxon>
        <taxon>Agaricineae</taxon>
        <taxon>Hydnangiaceae</taxon>
        <taxon>Laccaria</taxon>
    </lineage>
</organism>
<dbReference type="HOGENOM" id="CLU_2242901_0_0_1"/>
<evidence type="ECO:0000313" key="2">
    <source>
        <dbReference type="Proteomes" id="UP000054477"/>
    </source>
</evidence>
<dbReference type="STRING" id="1095629.A0A0C9XJP7"/>
<accession>A0A0C9XJP7</accession>
<dbReference type="EMBL" id="KN838722">
    <property type="protein sequence ID" value="KIJ96417.1"/>
    <property type="molecule type" value="Genomic_DNA"/>
</dbReference>
<sequence length="96" mass="11544">MTTQQNFNDCCSIEYLCSNWLNETELWLAVFRQDRTIFEVCKTNMLHHLLKGKFMEGKRNRCLNHLIYVLIEKAIPYFRARHHRQLLGFEGPDLEI</sequence>
<dbReference type="AlphaFoldDB" id="A0A0C9XJP7"/>
<dbReference type="OrthoDB" id="3247294at2759"/>
<reference evidence="2" key="2">
    <citation type="submission" date="2015-01" db="EMBL/GenBank/DDBJ databases">
        <title>Evolutionary Origins and Diversification of the Mycorrhizal Mutualists.</title>
        <authorList>
            <consortium name="DOE Joint Genome Institute"/>
            <consortium name="Mycorrhizal Genomics Consortium"/>
            <person name="Kohler A."/>
            <person name="Kuo A."/>
            <person name="Nagy L.G."/>
            <person name="Floudas D."/>
            <person name="Copeland A."/>
            <person name="Barry K.W."/>
            <person name="Cichocki N."/>
            <person name="Veneault-Fourrey C."/>
            <person name="LaButti K."/>
            <person name="Lindquist E.A."/>
            <person name="Lipzen A."/>
            <person name="Lundell T."/>
            <person name="Morin E."/>
            <person name="Murat C."/>
            <person name="Riley R."/>
            <person name="Ohm R."/>
            <person name="Sun H."/>
            <person name="Tunlid A."/>
            <person name="Henrissat B."/>
            <person name="Grigoriev I.V."/>
            <person name="Hibbett D.S."/>
            <person name="Martin F."/>
        </authorList>
    </citation>
    <scope>NUCLEOTIDE SEQUENCE [LARGE SCALE GENOMIC DNA]</scope>
    <source>
        <strain evidence="2">LaAM-08-1</strain>
    </source>
</reference>